<dbReference type="Proteomes" id="UP000782241">
    <property type="component" value="Unassembled WGS sequence"/>
</dbReference>
<dbReference type="EMBL" id="JAGPUO010000006">
    <property type="protein sequence ID" value="KAG5661822.1"/>
    <property type="molecule type" value="Genomic_DNA"/>
</dbReference>
<gene>
    <name evidence="9" type="ORF">KAF25_004061</name>
</gene>
<dbReference type="InterPro" id="IPR017850">
    <property type="entry name" value="Alkaline_phosphatase_core_sf"/>
</dbReference>
<dbReference type="Pfam" id="PF01988">
    <property type="entry name" value="VIT1"/>
    <property type="match status" value="1"/>
</dbReference>
<accession>A0A9P7HBD4</accession>
<proteinExistence type="inferred from homology"/>
<evidence type="ECO:0000256" key="8">
    <source>
        <dbReference type="SAM" id="SignalP"/>
    </source>
</evidence>
<evidence type="ECO:0000256" key="7">
    <source>
        <dbReference type="SAM" id="Phobius"/>
    </source>
</evidence>
<dbReference type="GO" id="GO:0009395">
    <property type="term" value="P:phospholipid catabolic process"/>
    <property type="evidence" value="ECO:0007669"/>
    <property type="project" value="TreeGrafter"/>
</dbReference>
<dbReference type="FunFam" id="3.40.720.10:FF:000064">
    <property type="entry name" value="Probable acid phosphatase Pho610"/>
    <property type="match status" value="1"/>
</dbReference>
<evidence type="ECO:0000256" key="6">
    <source>
        <dbReference type="ARBA" id="ARBA00023136"/>
    </source>
</evidence>
<keyword evidence="6 7" id="KW-0472">Membrane</keyword>
<keyword evidence="10" id="KW-1185">Reference proteome</keyword>
<evidence type="ECO:0000256" key="4">
    <source>
        <dbReference type="ARBA" id="ARBA00022801"/>
    </source>
</evidence>
<sequence>MLFQAVTVLAVAGFALGHVKDDKTGWETKYTATGTAEVAAAAATAKTSSPTSKVKGKAFDRIAIIYFENENYEKAFGDPNFSWFRSKGVTLSNYFGVTHPSEPNYMAAIAGDYFGMQNDAFNRNPRNVSTVIDLLEHRGISWGLYQEDQPYSGFEGFAWVNHKNGANDYVRKHNPAVLHDSVATSEQRLSQIKNLSLVDTESSMFHRDLKENKLPQWMFITPNMTSDGHDTSVTVAGEWARKFVEPLLNDKHFMENTLVLITWDENETYARQNHILGILLGDAVPKHLVGTTDDSFYNHYSELATVQANWGLDTLGRWDVGANVFKFVAKKTGDKLRKWKSHKLDHYFWNVSYAGPFNTGGGNQQYAAPNLDLEHSFSGRKIFGPIRKEWRESEAPSYYKDTIEVDDGLNPPKGYEPVKNHKSLIMSASKRFLSDFTLGFSDGLTVPFALTAGLSSLGKTDTVITGGLAELCAGSISMGIGGYLAARDQCTPCQNELDVEQRHDEHERISESDSMVEQSEKTQILVEELVRQHLEPLRLPSSTVTTLLNGLSSEPADLQRMVSRLQTYKDPSTTQTTPQSPLISGLSISLGYAIGGIIPLLPYFFTSTVGLGLRWSFCLCLIVLFGFGAGKSWILAKDAKFRTCFVEGLQMLILGAVAAGAAVACVAWVGNR</sequence>
<dbReference type="AlphaFoldDB" id="A0A9P7HBD4"/>
<evidence type="ECO:0000256" key="2">
    <source>
        <dbReference type="ARBA" id="ARBA00007049"/>
    </source>
</evidence>
<dbReference type="Pfam" id="PF04185">
    <property type="entry name" value="Phosphoesterase"/>
    <property type="match status" value="1"/>
</dbReference>
<evidence type="ECO:0000256" key="1">
    <source>
        <dbReference type="ARBA" id="ARBA00004127"/>
    </source>
</evidence>
<dbReference type="GO" id="GO:0030026">
    <property type="term" value="P:intracellular manganese ion homeostasis"/>
    <property type="evidence" value="ECO:0007669"/>
    <property type="project" value="InterPro"/>
</dbReference>
<keyword evidence="4" id="KW-0378">Hydrolase</keyword>
<dbReference type="PANTHER" id="PTHR31956">
    <property type="entry name" value="NON-SPECIFIC PHOSPHOLIPASE C4-RELATED"/>
    <property type="match status" value="1"/>
</dbReference>
<comment type="similarity">
    <text evidence="2">Belongs to the CCC1 family.</text>
</comment>
<evidence type="ECO:0000256" key="3">
    <source>
        <dbReference type="ARBA" id="ARBA00022692"/>
    </source>
</evidence>
<dbReference type="CDD" id="cd02435">
    <property type="entry name" value="CCC1"/>
    <property type="match status" value="1"/>
</dbReference>
<feature type="transmembrane region" description="Helical" evidence="7">
    <location>
        <begin position="617"/>
        <end position="636"/>
    </location>
</feature>
<dbReference type="PANTHER" id="PTHR31956:SF15">
    <property type="entry name" value="ACID PHOSPHATASE PHOA"/>
    <property type="match status" value="1"/>
</dbReference>
<dbReference type="GO" id="GO:0016788">
    <property type="term" value="F:hydrolase activity, acting on ester bonds"/>
    <property type="evidence" value="ECO:0007669"/>
    <property type="project" value="InterPro"/>
</dbReference>
<keyword evidence="3 7" id="KW-0812">Transmembrane</keyword>
<evidence type="ECO:0008006" key="11">
    <source>
        <dbReference type="Google" id="ProtNLM"/>
    </source>
</evidence>
<dbReference type="Gene3D" id="3.40.720.10">
    <property type="entry name" value="Alkaline Phosphatase, subunit A"/>
    <property type="match status" value="1"/>
</dbReference>
<feature type="chain" id="PRO_5040425629" description="Acid phosphatase" evidence="8">
    <location>
        <begin position="18"/>
        <end position="672"/>
    </location>
</feature>
<evidence type="ECO:0000313" key="9">
    <source>
        <dbReference type="EMBL" id="KAG5661822.1"/>
    </source>
</evidence>
<feature type="transmembrane region" description="Helical" evidence="7">
    <location>
        <begin position="648"/>
        <end position="669"/>
    </location>
</feature>
<evidence type="ECO:0000256" key="5">
    <source>
        <dbReference type="ARBA" id="ARBA00022989"/>
    </source>
</evidence>
<name>A0A9P7HBD4_9HYPO</name>
<dbReference type="GO" id="GO:0012505">
    <property type="term" value="C:endomembrane system"/>
    <property type="evidence" value="ECO:0007669"/>
    <property type="project" value="UniProtKB-SubCell"/>
</dbReference>
<keyword evidence="8" id="KW-0732">Signal</keyword>
<organism evidence="9 10">
    <name type="scientific">Fusarium avenaceum</name>
    <dbReference type="NCBI Taxonomy" id="40199"/>
    <lineage>
        <taxon>Eukaryota</taxon>
        <taxon>Fungi</taxon>
        <taxon>Dikarya</taxon>
        <taxon>Ascomycota</taxon>
        <taxon>Pezizomycotina</taxon>
        <taxon>Sordariomycetes</taxon>
        <taxon>Hypocreomycetidae</taxon>
        <taxon>Hypocreales</taxon>
        <taxon>Nectriaceae</taxon>
        <taxon>Fusarium</taxon>
        <taxon>Fusarium tricinctum species complex</taxon>
    </lineage>
</organism>
<keyword evidence="5 7" id="KW-1133">Transmembrane helix</keyword>
<dbReference type="InterPro" id="IPR007312">
    <property type="entry name" value="Phosphoesterase"/>
</dbReference>
<reference evidence="9" key="1">
    <citation type="submission" date="2021-04" db="EMBL/GenBank/DDBJ databases">
        <title>Draft genome of Fusarium avenaceum strain F156N33, isolated from an atmospheric sample in Virginia.</title>
        <authorList>
            <person name="Yang S."/>
            <person name="Vinatzer B.A."/>
            <person name="Coleman J."/>
        </authorList>
    </citation>
    <scope>NUCLEOTIDE SEQUENCE</scope>
    <source>
        <strain evidence="9">F156N33</strain>
    </source>
</reference>
<evidence type="ECO:0000313" key="10">
    <source>
        <dbReference type="Proteomes" id="UP000782241"/>
    </source>
</evidence>
<comment type="subcellular location">
    <subcellularLocation>
        <location evidence="1">Endomembrane system</location>
        <topology evidence="1">Multi-pass membrane protein</topology>
    </subcellularLocation>
</comment>
<protein>
    <recommendedName>
        <fullName evidence="11">Acid phosphatase</fullName>
    </recommendedName>
</protein>
<feature type="transmembrane region" description="Helical" evidence="7">
    <location>
        <begin position="582"/>
        <end position="605"/>
    </location>
</feature>
<dbReference type="InterPro" id="IPR008217">
    <property type="entry name" value="Ccc1_fam"/>
</dbReference>
<dbReference type="GO" id="GO:0005384">
    <property type="term" value="F:manganese ion transmembrane transporter activity"/>
    <property type="evidence" value="ECO:0007669"/>
    <property type="project" value="InterPro"/>
</dbReference>
<feature type="signal peptide" evidence="8">
    <location>
        <begin position="1"/>
        <end position="17"/>
    </location>
</feature>
<comment type="caution">
    <text evidence="9">The sequence shown here is derived from an EMBL/GenBank/DDBJ whole genome shotgun (WGS) entry which is preliminary data.</text>
</comment>